<organism evidence="2">
    <name type="scientific">freshwater metagenome</name>
    <dbReference type="NCBI Taxonomy" id="449393"/>
    <lineage>
        <taxon>unclassified sequences</taxon>
        <taxon>metagenomes</taxon>
        <taxon>ecological metagenomes</taxon>
    </lineage>
</organism>
<protein>
    <submittedName>
        <fullName evidence="2">Unannotated protein</fullName>
    </submittedName>
</protein>
<gene>
    <name evidence="2" type="ORF">UFOPK3592_00140</name>
</gene>
<evidence type="ECO:0000256" key="1">
    <source>
        <dbReference type="SAM" id="Phobius"/>
    </source>
</evidence>
<keyword evidence="1" id="KW-1133">Transmembrane helix</keyword>
<feature type="transmembrane region" description="Helical" evidence="1">
    <location>
        <begin position="37"/>
        <end position="61"/>
    </location>
</feature>
<feature type="transmembrane region" description="Helical" evidence="1">
    <location>
        <begin position="146"/>
        <end position="163"/>
    </location>
</feature>
<accession>A0A6J7FTU6</accession>
<name>A0A6J7FTU6_9ZZZZ</name>
<sequence length="210" mass="22871">MSNRKSWQLIIFGPLCGLLPIIVSVIGSVFGSNIGQVLHWFTLVTFPVGLIVALIGVFGILRNATKSQGDGGTNSKLGVLGFFFSLWMVLILANTCFRLFFLNQGGGILYVFELMPLGFTFWLTMEAWKLVKNGGETFHQLFKAQLIVSAVIFLGGIPAILNFESLLIAGETEIDSIFNVGSAITSLVPVVASMVSALFMLWVKKFQKAA</sequence>
<feature type="transmembrane region" description="Helical" evidence="1">
    <location>
        <begin position="7"/>
        <end position="31"/>
    </location>
</feature>
<feature type="transmembrane region" description="Helical" evidence="1">
    <location>
        <begin position="183"/>
        <end position="203"/>
    </location>
</feature>
<proteinExistence type="predicted"/>
<dbReference type="AlphaFoldDB" id="A0A6J7FTU6"/>
<dbReference type="EMBL" id="CAFBML010000005">
    <property type="protein sequence ID" value="CAB4895023.1"/>
    <property type="molecule type" value="Genomic_DNA"/>
</dbReference>
<feature type="transmembrane region" description="Helical" evidence="1">
    <location>
        <begin position="82"/>
        <end position="101"/>
    </location>
</feature>
<keyword evidence="1" id="KW-0472">Membrane</keyword>
<reference evidence="2" key="1">
    <citation type="submission" date="2020-05" db="EMBL/GenBank/DDBJ databases">
        <authorList>
            <person name="Chiriac C."/>
            <person name="Salcher M."/>
            <person name="Ghai R."/>
            <person name="Kavagutti S V."/>
        </authorList>
    </citation>
    <scope>NUCLEOTIDE SEQUENCE</scope>
</reference>
<evidence type="ECO:0000313" key="2">
    <source>
        <dbReference type="EMBL" id="CAB4895023.1"/>
    </source>
</evidence>
<keyword evidence="1" id="KW-0812">Transmembrane</keyword>
<feature type="transmembrane region" description="Helical" evidence="1">
    <location>
        <begin position="107"/>
        <end position="125"/>
    </location>
</feature>